<dbReference type="Proteomes" id="UP000184389">
    <property type="component" value="Unassembled WGS sequence"/>
</dbReference>
<protein>
    <recommendedName>
        <fullName evidence="3">Helix-turn-helix</fullName>
    </recommendedName>
</protein>
<dbReference type="GO" id="GO:0003677">
    <property type="term" value="F:DNA binding"/>
    <property type="evidence" value="ECO:0007669"/>
    <property type="project" value="InterPro"/>
</dbReference>
<gene>
    <name evidence="1" type="ORF">SAMN02745180_00026</name>
</gene>
<evidence type="ECO:0000313" key="2">
    <source>
        <dbReference type="Proteomes" id="UP000184389"/>
    </source>
</evidence>
<dbReference type="AlphaFoldDB" id="A0A1M5RZG3"/>
<accession>A0A1M5RZG3</accession>
<dbReference type="InterPro" id="IPR001387">
    <property type="entry name" value="Cro/C1-type_HTH"/>
</dbReference>
<name>A0A1M5RZG3_9FIRM</name>
<keyword evidence="2" id="KW-1185">Reference proteome</keyword>
<dbReference type="RefSeq" id="WP_072742513.1">
    <property type="nucleotide sequence ID" value="NZ_FQXR01000002.1"/>
</dbReference>
<organism evidence="1 2">
    <name type="scientific">Sporanaerobacter acetigenes DSM 13106</name>
    <dbReference type="NCBI Taxonomy" id="1123281"/>
    <lineage>
        <taxon>Bacteria</taxon>
        <taxon>Bacillati</taxon>
        <taxon>Bacillota</taxon>
        <taxon>Tissierellia</taxon>
        <taxon>Tissierellales</taxon>
        <taxon>Sporanaerobacteraceae</taxon>
        <taxon>Sporanaerobacter</taxon>
    </lineage>
</organism>
<dbReference type="InterPro" id="IPR010982">
    <property type="entry name" value="Lambda_DNA-bd_dom_sf"/>
</dbReference>
<dbReference type="EMBL" id="FQXR01000002">
    <property type="protein sequence ID" value="SHH31605.1"/>
    <property type="molecule type" value="Genomic_DNA"/>
</dbReference>
<dbReference type="STRING" id="1123281.SAMN02745180_00026"/>
<evidence type="ECO:0008006" key="3">
    <source>
        <dbReference type="Google" id="ProtNLM"/>
    </source>
</evidence>
<proteinExistence type="predicted"/>
<reference evidence="1 2" key="1">
    <citation type="submission" date="2016-11" db="EMBL/GenBank/DDBJ databases">
        <authorList>
            <person name="Jaros S."/>
            <person name="Januszkiewicz K."/>
            <person name="Wedrychowicz H."/>
        </authorList>
    </citation>
    <scope>NUCLEOTIDE SEQUENCE [LARGE SCALE GENOMIC DNA]</scope>
    <source>
        <strain evidence="1 2">DSM 13106</strain>
    </source>
</reference>
<sequence>MDRKEWKLRRISKDITLTEIANSIYCSVSLLSKFENDKADMKQKKIEQYKEYIINKGVV</sequence>
<dbReference type="SUPFAM" id="SSF47413">
    <property type="entry name" value="lambda repressor-like DNA-binding domains"/>
    <property type="match status" value="1"/>
</dbReference>
<evidence type="ECO:0000313" key="1">
    <source>
        <dbReference type="EMBL" id="SHH31605.1"/>
    </source>
</evidence>
<dbReference type="OrthoDB" id="2905717at2"/>
<dbReference type="CDD" id="cd00093">
    <property type="entry name" value="HTH_XRE"/>
    <property type="match status" value="1"/>
</dbReference>